<evidence type="ECO:0000313" key="1">
    <source>
        <dbReference type="EMBL" id="RNA42304.1"/>
    </source>
</evidence>
<protein>
    <submittedName>
        <fullName evidence="1">Uncharacterized protein</fullName>
    </submittedName>
</protein>
<gene>
    <name evidence="1" type="ORF">BpHYR1_022346</name>
</gene>
<accession>A0A3M7T2P8</accession>
<keyword evidence="2" id="KW-1185">Reference proteome</keyword>
<organism evidence="1 2">
    <name type="scientific">Brachionus plicatilis</name>
    <name type="common">Marine rotifer</name>
    <name type="synonym">Brachionus muelleri</name>
    <dbReference type="NCBI Taxonomy" id="10195"/>
    <lineage>
        <taxon>Eukaryota</taxon>
        <taxon>Metazoa</taxon>
        <taxon>Spiralia</taxon>
        <taxon>Gnathifera</taxon>
        <taxon>Rotifera</taxon>
        <taxon>Eurotatoria</taxon>
        <taxon>Monogononta</taxon>
        <taxon>Pseudotrocha</taxon>
        <taxon>Ploima</taxon>
        <taxon>Brachionidae</taxon>
        <taxon>Brachionus</taxon>
    </lineage>
</organism>
<proteinExistence type="predicted"/>
<dbReference type="EMBL" id="REGN01000386">
    <property type="protein sequence ID" value="RNA42304.1"/>
    <property type="molecule type" value="Genomic_DNA"/>
</dbReference>
<reference evidence="1 2" key="1">
    <citation type="journal article" date="2018" name="Sci. Rep.">
        <title>Genomic signatures of local adaptation to the degree of environmental predictability in rotifers.</title>
        <authorList>
            <person name="Franch-Gras L."/>
            <person name="Hahn C."/>
            <person name="Garcia-Roger E.M."/>
            <person name="Carmona M.J."/>
            <person name="Serra M."/>
            <person name="Gomez A."/>
        </authorList>
    </citation>
    <scope>NUCLEOTIDE SEQUENCE [LARGE SCALE GENOMIC DNA]</scope>
    <source>
        <strain evidence="1">HYR1</strain>
    </source>
</reference>
<comment type="caution">
    <text evidence="1">The sequence shown here is derived from an EMBL/GenBank/DDBJ whole genome shotgun (WGS) entry which is preliminary data.</text>
</comment>
<dbReference type="Proteomes" id="UP000276133">
    <property type="component" value="Unassembled WGS sequence"/>
</dbReference>
<name>A0A3M7T2P8_BRAPC</name>
<dbReference type="AlphaFoldDB" id="A0A3M7T2P8"/>
<sequence length="127" mass="15263">MALKKNFRHHLIFLINQDKVYLFLLPLGFGQLEEYYNKKKDKKSQIWDASKRHHKLRKKIHKFNVFHHHHKCSNKTLNLSESKSRESVLLDPIGDMLNVVEDIPYTQILKKNSYDLIELVLHILRDF</sequence>
<evidence type="ECO:0000313" key="2">
    <source>
        <dbReference type="Proteomes" id="UP000276133"/>
    </source>
</evidence>